<dbReference type="EMBL" id="LXQE01000136">
    <property type="protein sequence ID" value="RCJ37629.1"/>
    <property type="molecule type" value="Genomic_DNA"/>
</dbReference>
<reference evidence="1 2" key="1">
    <citation type="submission" date="2016-04" db="EMBL/GenBank/DDBJ databases">
        <authorList>
            <person name="Evans L.H."/>
            <person name="Alamgir A."/>
            <person name="Owens N."/>
            <person name="Weber N.D."/>
            <person name="Virtaneva K."/>
            <person name="Barbian K."/>
            <person name="Babar A."/>
            <person name="Rosenke K."/>
        </authorList>
    </citation>
    <scope>NUCLEOTIDE SEQUENCE [LARGE SCALE GENOMIC DNA]</scope>
    <source>
        <strain evidence="1">NIES-2108</strain>
    </source>
</reference>
<proteinExistence type="predicted"/>
<dbReference type="AlphaFoldDB" id="A0A367RNL2"/>
<dbReference type="Proteomes" id="UP000252085">
    <property type="component" value="Unassembled WGS sequence"/>
</dbReference>
<protein>
    <submittedName>
        <fullName evidence="1">Uncharacterized protein</fullName>
    </submittedName>
</protein>
<evidence type="ECO:0000313" key="1">
    <source>
        <dbReference type="EMBL" id="RCJ37629.1"/>
    </source>
</evidence>
<comment type="caution">
    <text evidence="1">The sequence shown here is derived from an EMBL/GenBank/DDBJ whole genome shotgun (WGS) entry which is preliminary data.</text>
</comment>
<accession>A0A367RNL2</accession>
<gene>
    <name evidence="1" type="ORF">A6769_12060</name>
</gene>
<evidence type="ECO:0000313" key="2">
    <source>
        <dbReference type="Proteomes" id="UP000252085"/>
    </source>
</evidence>
<organism evidence="1 2">
    <name type="scientific">Nostoc punctiforme NIES-2108</name>
    <dbReference type="NCBI Taxonomy" id="1356359"/>
    <lineage>
        <taxon>Bacteria</taxon>
        <taxon>Bacillati</taxon>
        <taxon>Cyanobacteriota</taxon>
        <taxon>Cyanophyceae</taxon>
        <taxon>Nostocales</taxon>
        <taxon>Nostocaceae</taxon>
        <taxon>Nostoc</taxon>
    </lineage>
</organism>
<sequence>MTVPTDEQLKEVAEMYILNQYAPPGFTAYLYEEQDDPDDDTTCHIYSTEWPKPDEEALSSWEIVDTTIESVTIEERDEEAREWTVLVEALVTVCDSKEEGEEEEDPEVQSRNISVYLTSDSNGELYVFDAEE</sequence>
<name>A0A367RNL2_NOSPU</name>